<name>A0A815FTI7_9BILA</name>
<dbReference type="EMBL" id="CAJOBC010049490">
    <property type="protein sequence ID" value="CAF4172869.1"/>
    <property type="molecule type" value="Genomic_DNA"/>
</dbReference>
<dbReference type="Proteomes" id="UP000663829">
    <property type="component" value="Unassembled WGS sequence"/>
</dbReference>
<dbReference type="Proteomes" id="UP000681722">
    <property type="component" value="Unassembled WGS sequence"/>
</dbReference>
<dbReference type="OrthoDB" id="6155183at2759"/>
<comment type="caution">
    <text evidence="1">The sequence shown here is derived from an EMBL/GenBank/DDBJ whole genome shotgun (WGS) entry which is preliminary data.</text>
</comment>
<evidence type="ECO:0000313" key="3">
    <source>
        <dbReference type="Proteomes" id="UP000663829"/>
    </source>
</evidence>
<reference evidence="1" key="1">
    <citation type="submission" date="2021-02" db="EMBL/GenBank/DDBJ databases">
        <authorList>
            <person name="Nowell W R."/>
        </authorList>
    </citation>
    <scope>NUCLEOTIDE SEQUENCE</scope>
</reference>
<keyword evidence="3" id="KW-1185">Reference proteome</keyword>
<proteinExistence type="predicted"/>
<dbReference type="AlphaFoldDB" id="A0A815FTI7"/>
<dbReference type="EMBL" id="CAJNOQ010013569">
    <property type="protein sequence ID" value="CAF1324308.1"/>
    <property type="molecule type" value="Genomic_DNA"/>
</dbReference>
<accession>A0A815FTI7</accession>
<sequence>MFLQANRESIMNMDIDQVYDLTKPIDEKAVITLKKGLVEELNLDIDSKRSLIDNIKHARMYLKSDHKLHISKESTVADHCTKYALSSPTDDDFAEKCDHKHNDRCNECENLAATLETIDNEIKTLVDDRELFDIALAKLRMSSDGIDAWKAHLLRSVNQELVNNLQDDTVFVYMDWAMKWLPAKYRGSQEKFFGKENYACKKYACKKDP</sequence>
<evidence type="ECO:0000313" key="1">
    <source>
        <dbReference type="EMBL" id="CAF1324308.1"/>
    </source>
</evidence>
<organism evidence="1 3">
    <name type="scientific">Didymodactylos carnosus</name>
    <dbReference type="NCBI Taxonomy" id="1234261"/>
    <lineage>
        <taxon>Eukaryota</taxon>
        <taxon>Metazoa</taxon>
        <taxon>Spiralia</taxon>
        <taxon>Gnathifera</taxon>
        <taxon>Rotifera</taxon>
        <taxon>Eurotatoria</taxon>
        <taxon>Bdelloidea</taxon>
        <taxon>Philodinida</taxon>
        <taxon>Philodinidae</taxon>
        <taxon>Didymodactylos</taxon>
    </lineage>
</organism>
<evidence type="ECO:0000313" key="2">
    <source>
        <dbReference type="EMBL" id="CAF4172869.1"/>
    </source>
</evidence>
<gene>
    <name evidence="1" type="ORF">GPM918_LOCUS29628</name>
    <name evidence="2" type="ORF">SRO942_LOCUS30216</name>
</gene>
<protein>
    <submittedName>
        <fullName evidence="1">Uncharacterized protein</fullName>
    </submittedName>
</protein>